<protein>
    <recommendedName>
        <fullName evidence="5">M96 mating-specific protein family</fullName>
    </recommendedName>
</protein>
<organism evidence="3 4">
    <name type="scientific">Pythium insidiosum</name>
    <name type="common">Pythiosis disease agent</name>
    <dbReference type="NCBI Taxonomy" id="114742"/>
    <lineage>
        <taxon>Eukaryota</taxon>
        <taxon>Sar</taxon>
        <taxon>Stramenopiles</taxon>
        <taxon>Oomycota</taxon>
        <taxon>Peronosporomycetes</taxon>
        <taxon>Pythiales</taxon>
        <taxon>Pythiaceae</taxon>
        <taxon>Pythium</taxon>
    </lineage>
</organism>
<evidence type="ECO:0000313" key="3">
    <source>
        <dbReference type="EMBL" id="KAJ0402110.1"/>
    </source>
</evidence>
<feature type="region of interest" description="Disordered" evidence="2">
    <location>
        <begin position="28"/>
        <end position="58"/>
    </location>
</feature>
<keyword evidence="4" id="KW-1185">Reference proteome</keyword>
<name>A0AAD5M410_PYTIN</name>
<accession>A0AAD5M410</accession>
<reference evidence="3" key="1">
    <citation type="submission" date="2021-12" db="EMBL/GenBank/DDBJ databases">
        <title>Prjna785345.</title>
        <authorList>
            <person name="Rujirawat T."/>
            <person name="Krajaejun T."/>
        </authorList>
    </citation>
    <scope>NUCLEOTIDE SEQUENCE</scope>
    <source>
        <strain evidence="3">Pi057C3</strain>
    </source>
</reference>
<dbReference type="AlphaFoldDB" id="A0AAD5M410"/>
<feature type="coiled-coil region" evidence="1">
    <location>
        <begin position="85"/>
        <end position="116"/>
    </location>
</feature>
<gene>
    <name evidence="3" type="ORF">P43SY_006807</name>
</gene>
<proteinExistence type="predicted"/>
<sequence>MEVETEAIFALLDSFPPADELPSVILDSLTDSDNDSMDQEALPSPRVPMPSPGQRSVSPVFAIGPSGVAKSTTAMPSRKGRGCPVKRELEQLREMERELEAQLELLQSRADSVAEQQRTGSGPPSQATGILQNLPSLWKHVAVRQFQHRRVSESENIRLRTAVTEQLRVIQSLTKALQKAEQSTRISDKASLNDMIIPASGFDLTLCCELLCIVERMGADVSGIFTPAHFAKLDESFQEIENAGSLGSVTGWTTPAVAVVESRVVPFSPAAVFEIVWREHASLLQSRKPLQFDMLLEVMDDTSMSSFQFLLQDRRPAIPFEVTFVARRRVIDDMFVLMWSAEIRPAFRLPILGSVKFRSLGWNVMRPIVGPTGDVGTQILTRNVMVPSVSLPLTDRNQQWNEWIHMVARNSTRRHEWILQHIEDAFLVGPMRKTC</sequence>
<evidence type="ECO:0000256" key="2">
    <source>
        <dbReference type="SAM" id="MobiDB-lite"/>
    </source>
</evidence>
<evidence type="ECO:0000313" key="4">
    <source>
        <dbReference type="Proteomes" id="UP001209570"/>
    </source>
</evidence>
<evidence type="ECO:0000256" key="1">
    <source>
        <dbReference type="SAM" id="Coils"/>
    </source>
</evidence>
<comment type="caution">
    <text evidence="3">The sequence shown here is derived from an EMBL/GenBank/DDBJ whole genome shotgun (WGS) entry which is preliminary data.</text>
</comment>
<dbReference type="EMBL" id="JAKCXM010000111">
    <property type="protein sequence ID" value="KAJ0402110.1"/>
    <property type="molecule type" value="Genomic_DNA"/>
</dbReference>
<keyword evidence="1" id="KW-0175">Coiled coil</keyword>
<dbReference type="Proteomes" id="UP001209570">
    <property type="component" value="Unassembled WGS sequence"/>
</dbReference>
<evidence type="ECO:0008006" key="5">
    <source>
        <dbReference type="Google" id="ProtNLM"/>
    </source>
</evidence>